<dbReference type="PANTHER" id="PTHR43668:SF2">
    <property type="entry name" value="ALLANTOINASE"/>
    <property type="match status" value="1"/>
</dbReference>
<name>A0A917KE43_9PROT</name>
<comment type="caution">
    <text evidence="4">The sequence shown here is derived from an EMBL/GenBank/DDBJ whole genome shotgun (WGS) entry which is preliminary data.</text>
</comment>
<evidence type="ECO:0000256" key="2">
    <source>
        <dbReference type="HAMAP-Rule" id="MF_00220"/>
    </source>
</evidence>
<dbReference type="Gene3D" id="2.30.40.10">
    <property type="entry name" value="Urease, subunit C, domain 1"/>
    <property type="match status" value="1"/>
</dbReference>
<dbReference type="Pfam" id="PF12890">
    <property type="entry name" value="DHOase"/>
    <property type="match status" value="1"/>
</dbReference>
<dbReference type="Proteomes" id="UP000661507">
    <property type="component" value="Unassembled WGS sequence"/>
</dbReference>
<comment type="function">
    <text evidence="2">Catalyzes the reversible cyclization of carbamoyl aspartate to dihydroorotate.</text>
</comment>
<proteinExistence type="inferred from homology"/>
<keyword evidence="2" id="KW-0479">Metal-binding</keyword>
<dbReference type="InterPro" id="IPR050138">
    <property type="entry name" value="DHOase/Allantoinase_Hydrolase"/>
</dbReference>
<dbReference type="CDD" id="cd01317">
    <property type="entry name" value="DHOase_IIa"/>
    <property type="match status" value="1"/>
</dbReference>
<dbReference type="EC" id="3.5.2.3" evidence="2"/>
<comment type="similarity">
    <text evidence="2">Belongs to the metallo-dependent hydrolases superfamily. DHOase family. Class I DHOase subfamily.</text>
</comment>
<dbReference type="GO" id="GO:0008270">
    <property type="term" value="F:zinc ion binding"/>
    <property type="evidence" value="ECO:0007669"/>
    <property type="project" value="UniProtKB-UniRule"/>
</dbReference>
<dbReference type="GO" id="GO:0005737">
    <property type="term" value="C:cytoplasm"/>
    <property type="evidence" value="ECO:0007669"/>
    <property type="project" value="TreeGrafter"/>
</dbReference>
<dbReference type="InterPro" id="IPR004722">
    <property type="entry name" value="DHOase"/>
</dbReference>
<keyword evidence="2" id="KW-0378">Hydrolase</keyword>
<feature type="binding site" evidence="2">
    <location>
        <position position="181"/>
    </location>
    <ligand>
        <name>Zn(2+)</name>
        <dbReference type="ChEBI" id="CHEBI:29105"/>
        <label>2</label>
    </ligand>
</feature>
<dbReference type="GO" id="GO:0004151">
    <property type="term" value="F:dihydroorotase activity"/>
    <property type="evidence" value="ECO:0007669"/>
    <property type="project" value="UniProtKB-UniRule"/>
</dbReference>
<dbReference type="GO" id="GO:0004038">
    <property type="term" value="F:allantoinase activity"/>
    <property type="evidence" value="ECO:0007669"/>
    <property type="project" value="TreeGrafter"/>
</dbReference>
<dbReference type="HAMAP" id="MF_00220_B">
    <property type="entry name" value="PyrC_classI_B"/>
    <property type="match status" value="1"/>
</dbReference>
<evidence type="ECO:0000313" key="4">
    <source>
        <dbReference type="EMBL" id="GGJ10681.1"/>
    </source>
</evidence>
<feature type="domain" description="Dihydroorotase catalytic" evidence="3">
    <location>
        <begin position="53"/>
        <end position="237"/>
    </location>
</feature>
<dbReference type="NCBIfam" id="TIGR00857">
    <property type="entry name" value="pyrC_multi"/>
    <property type="match status" value="1"/>
</dbReference>
<feature type="binding site" evidence="2">
    <location>
        <position position="307"/>
    </location>
    <ligand>
        <name>Zn(2+)</name>
        <dbReference type="ChEBI" id="CHEBI:29105"/>
        <label>1</label>
    </ligand>
</feature>
<evidence type="ECO:0000259" key="3">
    <source>
        <dbReference type="Pfam" id="PF12890"/>
    </source>
</evidence>
<evidence type="ECO:0000256" key="1">
    <source>
        <dbReference type="ARBA" id="ARBA00022975"/>
    </source>
</evidence>
<protein>
    <recommendedName>
        <fullName evidence="2">Dihydroorotase</fullName>
        <shortName evidence="2">DHOase</shortName>
        <ecNumber evidence="2">3.5.2.3</ecNumber>
    </recommendedName>
</protein>
<keyword evidence="1 2" id="KW-0665">Pyrimidine biosynthesis</keyword>
<reference evidence="4" key="2">
    <citation type="submission" date="2020-09" db="EMBL/GenBank/DDBJ databases">
        <authorList>
            <person name="Sun Q."/>
            <person name="Zhou Y."/>
        </authorList>
    </citation>
    <scope>NUCLEOTIDE SEQUENCE</scope>
    <source>
        <strain evidence="4">CGMCC 1.3617</strain>
    </source>
</reference>
<gene>
    <name evidence="2 4" type="primary">pyrC</name>
    <name evidence="4" type="ORF">GCM10011320_17200</name>
</gene>
<keyword evidence="2" id="KW-0862">Zinc</keyword>
<feature type="binding site" evidence="2">
    <location>
        <position position="64"/>
    </location>
    <ligand>
        <name>Zn(2+)</name>
        <dbReference type="ChEBI" id="CHEBI:29105"/>
        <label>1</label>
    </ligand>
</feature>
<comment type="pathway">
    <text evidence="2">Pyrimidine metabolism; UMP biosynthesis via de novo pathway; (S)-dihydroorotate from bicarbonate: step 3/3.</text>
</comment>
<dbReference type="PANTHER" id="PTHR43668">
    <property type="entry name" value="ALLANTOINASE"/>
    <property type="match status" value="1"/>
</dbReference>
<keyword evidence="5" id="KW-1185">Reference proteome</keyword>
<dbReference type="SUPFAM" id="SSF51338">
    <property type="entry name" value="Composite domain of metallo-dependent hydrolases"/>
    <property type="match status" value="1"/>
</dbReference>
<dbReference type="GO" id="GO:0044205">
    <property type="term" value="P:'de novo' UMP biosynthetic process"/>
    <property type="evidence" value="ECO:0007669"/>
    <property type="project" value="UniProtKB-UniRule"/>
</dbReference>
<accession>A0A917KE43</accession>
<dbReference type="InterPro" id="IPR024403">
    <property type="entry name" value="DHOase_cat"/>
</dbReference>
<reference evidence="4" key="1">
    <citation type="journal article" date="2014" name="Int. J. Syst. Evol. Microbiol.">
        <title>Complete genome sequence of Corynebacterium casei LMG S-19264T (=DSM 44701T), isolated from a smear-ripened cheese.</title>
        <authorList>
            <consortium name="US DOE Joint Genome Institute (JGI-PGF)"/>
            <person name="Walter F."/>
            <person name="Albersmeier A."/>
            <person name="Kalinowski J."/>
            <person name="Ruckert C."/>
        </authorList>
    </citation>
    <scope>NUCLEOTIDE SEQUENCE</scope>
    <source>
        <strain evidence="4">CGMCC 1.3617</strain>
    </source>
</reference>
<dbReference type="InterPro" id="IPR011059">
    <property type="entry name" value="Metal-dep_hydrolase_composite"/>
</dbReference>
<comment type="cofactor">
    <cofactor evidence="2">
        <name>Zn(2+)</name>
        <dbReference type="ChEBI" id="CHEBI:29105"/>
    </cofactor>
    <text evidence="2">Binds 2 Zn(2+) ions per subunit.</text>
</comment>
<dbReference type="GO" id="GO:0006145">
    <property type="term" value="P:purine nucleobase catabolic process"/>
    <property type="evidence" value="ECO:0007669"/>
    <property type="project" value="TreeGrafter"/>
</dbReference>
<comment type="caution">
    <text evidence="2">Lacks conserved residue(s) required for the propagation of feature annotation.</text>
</comment>
<feature type="binding site" evidence="2">
    <location>
        <position position="234"/>
    </location>
    <ligand>
        <name>Zn(2+)</name>
        <dbReference type="ChEBI" id="CHEBI:29105"/>
        <label>2</label>
    </ligand>
</feature>
<feature type="active site" evidence="2">
    <location>
        <position position="307"/>
    </location>
</feature>
<dbReference type="EMBL" id="BMKW01000003">
    <property type="protein sequence ID" value="GGJ10681.1"/>
    <property type="molecule type" value="Genomic_DNA"/>
</dbReference>
<dbReference type="SUPFAM" id="SSF51556">
    <property type="entry name" value="Metallo-dependent hydrolases"/>
    <property type="match status" value="1"/>
</dbReference>
<dbReference type="RefSeq" id="WP_188966611.1">
    <property type="nucleotide sequence ID" value="NZ_BMKW01000003.1"/>
</dbReference>
<evidence type="ECO:0000313" key="5">
    <source>
        <dbReference type="Proteomes" id="UP000661507"/>
    </source>
</evidence>
<dbReference type="AlphaFoldDB" id="A0A917KE43"/>
<comment type="catalytic activity">
    <reaction evidence="2">
        <text>(S)-dihydroorotate + H2O = N-carbamoyl-L-aspartate + H(+)</text>
        <dbReference type="Rhea" id="RHEA:24296"/>
        <dbReference type="ChEBI" id="CHEBI:15377"/>
        <dbReference type="ChEBI" id="CHEBI:15378"/>
        <dbReference type="ChEBI" id="CHEBI:30864"/>
        <dbReference type="ChEBI" id="CHEBI:32814"/>
        <dbReference type="EC" id="3.5.2.3"/>
    </reaction>
</comment>
<dbReference type="InterPro" id="IPR032466">
    <property type="entry name" value="Metal_Hydrolase"/>
</dbReference>
<sequence>MRDLLITGARLLDPATGLDGPGDLLVRDGAIADLGPGLAAPEGAEVVDAGGACLAPGLVDMRAHLGEPGAEHRETIASAAAAAAAGGITTLCVLPDTDPAIDDPALLSFMFRRGEATGSVTLLPYGAATVGCAGKELAELGLLHEAGAIAFTDGAHAIGNARTMRLALSYARAFGAFIVQHPEDPTLAAGGAATEGELATRLGLPGIPPAAEAMMVARDIALARLTGGHVHFAHVSTGAALDLIRAAKAEGLLVTADTAPPYFDLNETAIGDYRTYAKLSPPLRTEADRQAVVAALADGTIDAIASDHQPRDADDKRLPFAQAEAGGAGLATLLGVTLARVHGGDLSMNQALAMLTCRPAALLGLACGRLARGAPADLLMFHPQRGWKVEAGKLPGKAQNSPFDGRALEGRVLGTWKAGRRVFGA</sequence>
<organism evidence="4 5">
    <name type="scientific">Neoroseomonas lacus</name>
    <dbReference type="NCBI Taxonomy" id="287609"/>
    <lineage>
        <taxon>Bacteria</taxon>
        <taxon>Pseudomonadati</taxon>
        <taxon>Pseudomonadota</taxon>
        <taxon>Alphaproteobacteria</taxon>
        <taxon>Acetobacterales</taxon>
        <taxon>Acetobacteraceae</taxon>
        <taxon>Neoroseomonas</taxon>
    </lineage>
</organism>
<dbReference type="Gene3D" id="3.20.20.140">
    <property type="entry name" value="Metal-dependent hydrolases"/>
    <property type="match status" value="1"/>
</dbReference>